<evidence type="ECO:0000313" key="3">
    <source>
        <dbReference type="EMBL" id="MDT0259811.1"/>
    </source>
</evidence>
<keyword evidence="4" id="KW-1185">Reference proteome</keyword>
<evidence type="ECO:0000313" key="4">
    <source>
        <dbReference type="Proteomes" id="UP001183176"/>
    </source>
</evidence>
<dbReference type="EMBL" id="JAVREH010000001">
    <property type="protein sequence ID" value="MDT0259811.1"/>
    <property type="molecule type" value="Genomic_DNA"/>
</dbReference>
<feature type="domain" description="NADP-dependent oxidoreductase" evidence="2">
    <location>
        <begin position="25"/>
        <end position="272"/>
    </location>
</feature>
<proteinExistence type="predicted"/>
<dbReference type="PANTHER" id="PTHR43625:SF40">
    <property type="entry name" value="ALDO-KETO REDUCTASE YAKC [NADP(+)]"/>
    <property type="match status" value="1"/>
</dbReference>
<sequence length="274" mass="29059">MSADNDVVSAGQSGTFEIAGKPVHRLGFGAMRLTGPGIWGEPADRVEAVAVVRRAVELGVDFLDTADSYGPGISEEIIAEALHPYPDAILVATKAGLTRTGPDQWTPVGRPAYLRQQAELSLRRLKLDRIELFQLHRIDPDVPLADQVGELKALQDEGKIGAIGLSEVTVDEIKAAREIAEIATVQNLYNLTTRQSEAVLEYATAEGIGFIPWFPIAAGDLAKPGGPVDTIAHATGATPSQVALAWLLAKSPVVLPIPGTSKVSHLEENVGAQP</sequence>
<comment type="caution">
    <text evidence="3">The sequence shown here is derived from an EMBL/GenBank/DDBJ whole genome shotgun (WGS) entry which is preliminary data.</text>
</comment>
<dbReference type="InterPro" id="IPR020471">
    <property type="entry name" value="AKR"/>
</dbReference>
<accession>A0ABU2J485</accession>
<name>A0ABU2J485_9ACTN</name>
<dbReference type="Pfam" id="PF00248">
    <property type="entry name" value="Aldo_ket_red"/>
    <property type="match status" value="1"/>
</dbReference>
<gene>
    <name evidence="3" type="ORF">RM423_00215</name>
</gene>
<dbReference type="InterPro" id="IPR050791">
    <property type="entry name" value="Aldo-Keto_reductase"/>
</dbReference>
<reference evidence="4" key="1">
    <citation type="submission" date="2023-07" db="EMBL/GenBank/DDBJ databases">
        <title>30 novel species of actinomycetes from the DSMZ collection.</title>
        <authorList>
            <person name="Nouioui I."/>
        </authorList>
    </citation>
    <scope>NUCLEOTIDE SEQUENCE [LARGE SCALE GENOMIC DNA]</scope>
    <source>
        <strain evidence="4">DSM 44399</strain>
    </source>
</reference>
<keyword evidence="1" id="KW-0560">Oxidoreductase</keyword>
<organism evidence="3 4">
    <name type="scientific">Jatrophihabitans lederbergiae</name>
    <dbReference type="NCBI Taxonomy" id="3075547"/>
    <lineage>
        <taxon>Bacteria</taxon>
        <taxon>Bacillati</taxon>
        <taxon>Actinomycetota</taxon>
        <taxon>Actinomycetes</taxon>
        <taxon>Jatrophihabitantales</taxon>
        <taxon>Jatrophihabitantaceae</taxon>
        <taxon>Jatrophihabitans</taxon>
    </lineage>
</organism>
<dbReference type="CDD" id="cd19088">
    <property type="entry name" value="AKR_AKR13B1"/>
    <property type="match status" value="1"/>
</dbReference>
<evidence type="ECO:0000259" key="2">
    <source>
        <dbReference type="Pfam" id="PF00248"/>
    </source>
</evidence>
<dbReference type="Proteomes" id="UP001183176">
    <property type="component" value="Unassembled WGS sequence"/>
</dbReference>
<dbReference type="SUPFAM" id="SSF51430">
    <property type="entry name" value="NAD(P)-linked oxidoreductase"/>
    <property type="match status" value="1"/>
</dbReference>
<dbReference type="Gene3D" id="3.20.20.100">
    <property type="entry name" value="NADP-dependent oxidoreductase domain"/>
    <property type="match status" value="1"/>
</dbReference>
<dbReference type="InterPro" id="IPR036812">
    <property type="entry name" value="NAD(P)_OxRdtase_dom_sf"/>
</dbReference>
<dbReference type="PRINTS" id="PR00069">
    <property type="entry name" value="ALDKETRDTASE"/>
</dbReference>
<dbReference type="PANTHER" id="PTHR43625">
    <property type="entry name" value="AFLATOXIN B1 ALDEHYDE REDUCTASE"/>
    <property type="match status" value="1"/>
</dbReference>
<dbReference type="InterPro" id="IPR023210">
    <property type="entry name" value="NADP_OxRdtase_dom"/>
</dbReference>
<protein>
    <submittedName>
        <fullName evidence="3">Aldo/keto reductase</fullName>
    </submittedName>
</protein>
<evidence type="ECO:0000256" key="1">
    <source>
        <dbReference type="ARBA" id="ARBA00023002"/>
    </source>
</evidence>